<proteinExistence type="predicted"/>
<organism evidence="1">
    <name type="scientific">Rhizophora mucronata</name>
    <name type="common">Asiatic mangrove</name>
    <dbReference type="NCBI Taxonomy" id="61149"/>
    <lineage>
        <taxon>Eukaryota</taxon>
        <taxon>Viridiplantae</taxon>
        <taxon>Streptophyta</taxon>
        <taxon>Embryophyta</taxon>
        <taxon>Tracheophyta</taxon>
        <taxon>Spermatophyta</taxon>
        <taxon>Magnoliopsida</taxon>
        <taxon>eudicotyledons</taxon>
        <taxon>Gunneridae</taxon>
        <taxon>Pentapetalae</taxon>
        <taxon>rosids</taxon>
        <taxon>fabids</taxon>
        <taxon>Malpighiales</taxon>
        <taxon>Rhizophoraceae</taxon>
        <taxon>Rhizophora</taxon>
    </lineage>
</organism>
<protein>
    <submittedName>
        <fullName evidence="1">RCa2</fullName>
    </submittedName>
</protein>
<evidence type="ECO:0000313" key="1">
    <source>
        <dbReference type="EMBL" id="MBX55028.1"/>
    </source>
</evidence>
<name>A0A2P2PJV0_RHIMU</name>
<sequence>MEYATHKNFNN</sequence>
<reference evidence="1" key="1">
    <citation type="submission" date="2018-02" db="EMBL/GenBank/DDBJ databases">
        <title>Rhizophora mucronata_Transcriptome.</title>
        <authorList>
            <person name="Meera S.P."/>
            <person name="Sreeshan A."/>
            <person name="Augustine A."/>
        </authorList>
    </citation>
    <scope>NUCLEOTIDE SEQUENCE</scope>
    <source>
        <tissue evidence="1">Leaf</tissue>
    </source>
</reference>
<accession>A0A2P2PJV0</accession>
<dbReference type="EMBL" id="GGEC01074544">
    <property type="protein sequence ID" value="MBX55028.1"/>
    <property type="molecule type" value="Transcribed_RNA"/>
</dbReference>